<feature type="region of interest" description="Disordered" evidence="4">
    <location>
        <begin position="298"/>
        <end position="321"/>
    </location>
</feature>
<proteinExistence type="predicted"/>
<feature type="region of interest" description="Disordered" evidence="4">
    <location>
        <begin position="96"/>
        <end position="129"/>
    </location>
</feature>
<dbReference type="OMA" id="DNSVWIP"/>
<dbReference type="CDD" id="cd00167">
    <property type="entry name" value="SANT"/>
    <property type="match status" value="2"/>
</dbReference>
<dbReference type="GO" id="GO:0005634">
    <property type="term" value="C:nucleus"/>
    <property type="evidence" value="ECO:0007669"/>
    <property type="project" value="UniProtKB-SubCell"/>
</dbReference>
<dbReference type="InterPro" id="IPR009057">
    <property type="entry name" value="Homeodomain-like_sf"/>
</dbReference>
<feature type="compositionally biased region" description="Basic residues" evidence="4">
    <location>
        <begin position="106"/>
        <end position="116"/>
    </location>
</feature>
<evidence type="ECO:0000313" key="8">
    <source>
        <dbReference type="Proteomes" id="UP000018144"/>
    </source>
</evidence>
<dbReference type="InterPro" id="IPR001005">
    <property type="entry name" value="SANT/Myb"/>
</dbReference>
<accession>U4L1M1</accession>
<dbReference type="PANTHER" id="PTHR46380">
    <property type="entry name" value="CYCLIN-D-BINDING MYB-LIKE TRANSCRIPTION FACTOR 1"/>
    <property type="match status" value="1"/>
</dbReference>
<evidence type="ECO:0000313" key="7">
    <source>
        <dbReference type="EMBL" id="CCX09331.1"/>
    </source>
</evidence>
<feature type="domain" description="Myb-like" evidence="5">
    <location>
        <begin position="540"/>
        <end position="615"/>
    </location>
</feature>
<dbReference type="Proteomes" id="UP000018144">
    <property type="component" value="Unassembled WGS sequence"/>
</dbReference>
<dbReference type="eggNOG" id="KOG0051">
    <property type="taxonomic scope" value="Eukaryota"/>
</dbReference>
<feature type="region of interest" description="Disordered" evidence="4">
    <location>
        <begin position="1"/>
        <end position="38"/>
    </location>
</feature>
<protein>
    <submittedName>
        <fullName evidence="7">Similar to DNA-binding protein REB1 acc. no. Q05950</fullName>
    </submittedName>
</protein>
<dbReference type="InterPro" id="IPR051651">
    <property type="entry name" value="DMTF1_DNA-bind_reg"/>
</dbReference>
<dbReference type="GO" id="GO:0003700">
    <property type="term" value="F:DNA-binding transcription factor activity"/>
    <property type="evidence" value="ECO:0007669"/>
    <property type="project" value="TreeGrafter"/>
</dbReference>
<dbReference type="PROSITE" id="PS51294">
    <property type="entry name" value="HTH_MYB"/>
    <property type="match status" value="2"/>
</dbReference>
<keyword evidence="2 7" id="KW-0238">DNA-binding</keyword>
<dbReference type="Gene3D" id="1.10.10.60">
    <property type="entry name" value="Homeodomain-like"/>
    <property type="match status" value="2"/>
</dbReference>
<dbReference type="Pfam" id="PF13921">
    <property type="entry name" value="Myb_DNA-bind_6"/>
    <property type="match status" value="1"/>
</dbReference>
<feature type="compositionally biased region" description="Basic and acidic residues" evidence="4">
    <location>
        <begin position="20"/>
        <end position="37"/>
    </location>
</feature>
<feature type="region of interest" description="Disordered" evidence="4">
    <location>
        <begin position="346"/>
        <end position="371"/>
    </location>
</feature>
<evidence type="ECO:0000259" key="5">
    <source>
        <dbReference type="PROSITE" id="PS50090"/>
    </source>
</evidence>
<feature type="compositionally biased region" description="Basic residues" evidence="4">
    <location>
        <begin position="163"/>
        <end position="172"/>
    </location>
</feature>
<comment type="subcellular location">
    <subcellularLocation>
        <location evidence="1">Nucleus</location>
    </subcellularLocation>
</comment>
<evidence type="ECO:0000256" key="1">
    <source>
        <dbReference type="ARBA" id="ARBA00004123"/>
    </source>
</evidence>
<feature type="region of interest" description="Disordered" evidence="4">
    <location>
        <begin position="141"/>
        <end position="178"/>
    </location>
</feature>
<name>U4L1M1_PYROM</name>
<keyword evidence="3" id="KW-0539">Nucleus</keyword>
<dbReference type="PROSITE" id="PS50090">
    <property type="entry name" value="MYB_LIKE"/>
    <property type="match status" value="2"/>
</dbReference>
<sequence length="840" mass="94561">MSDGPSTAWFDAEMGSAPSRDSRQDLSAELHQPQREVDENEVMQYAAAAEQLHLLESGEQTTDAKLQLPEEIPMSLIEQADVADSIMNTGEELEVETEVLVEGGEKKKKRRKKHRSKEGEGENDQQGRVQETAEALVNLRSEAGVVQDETNDQEQVEVEEPKKKKKKRSKKHREVDESAVVDVEEHLVPSQMETSNHDVNTAIADASVTALTDALSNVPEVQLQLPTGNNIPQAASIDQSGLQHIAIPDQQIITEHLAAHMAKITTSEQQPTEDMLEQRIMTELAMVGSDGFVAVNQSNEVDTPAGSATAANKSAKKRKRTDISLPMNELVDPQLMQLDEQAALVTTADFNDPNNKSKKRRRPGPLSDAVIPQDVLEEDIMETAESAARRAYKRKTANPGEGKISWGATPSVSSPAMVNGGTFSLEERHTIDMALNEYCRVHNMSMEELKDRVWGNTRKKDEFWDTICNAVPNRSRASVYKHVRRSCHIFQQRAKWTPAEDAELASLVAEKGNKWKDIGDALGRMGEDCRDRYRNYVKCGDNRGTDRWSEEEEILLRNTVTQHKEETKQIFLQEGKELPPPEEEDTVLINWTIVSDKMENKRSRIQCRYKWKKMLAQKEKVKAAPLGVTYVGGKKKRLTYDISAMLPGDRQWLLTQIRDSHATQENEIPWDIIAKYDKEVGIWTHKDLKNAYKKFREHIPHKRRPLTEIIKQLLQELENEYTPEVRKQRFIPNPDAVNISSQQTPPAVTSFEQQLFQMVASTNPPGVDTVAPVAPMVPGVMVDPSLMEQGMVELQKMAGEALSAHSNGLRAQEAEDENDRELGKRLRGFIDENMALTPEA</sequence>
<dbReference type="SUPFAM" id="SSF46689">
    <property type="entry name" value="Homeodomain-like"/>
    <property type="match status" value="2"/>
</dbReference>
<feature type="domain" description="Myb-like" evidence="5">
    <location>
        <begin position="492"/>
        <end position="537"/>
    </location>
</feature>
<keyword evidence="8" id="KW-1185">Reference proteome</keyword>
<dbReference type="OrthoDB" id="39591at2759"/>
<evidence type="ECO:0000256" key="4">
    <source>
        <dbReference type="SAM" id="MobiDB-lite"/>
    </source>
</evidence>
<dbReference type="InterPro" id="IPR017930">
    <property type="entry name" value="Myb_dom"/>
</dbReference>
<dbReference type="PANTHER" id="PTHR46380:SF2">
    <property type="entry name" value="CYCLIN-D-BINDING MYB-LIKE TRANSCRIPTION FACTOR 1"/>
    <property type="match status" value="1"/>
</dbReference>
<evidence type="ECO:0000259" key="6">
    <source>
        <dbReference type="PROSITE" id="PS51294"/>
    </source>
</evidence>
<gene>
    <name evidence="7" type="ORF">PCON_08924</name>
</gene>
<reference evidence="7 8" key="1">
    <citation type="journal article" date="2013" name="PLoS Genet.">
        <title>The genome and development-dependent transcriptomes of Pyronema confluens: a window into fungal evolution.</title>
        <authorList>
            <person name="Traeger S."/>
            <person name="Altegoer F."/>
            <person name="Freitag M."/>
            <person name="Gabaldon T."/>
            <person name="Kempken F."/>
            <person name="Kumar A."/>
            <person name="Marcet-Houben M."/>
            <person name="Poggeler S."/>
            <person name="Stajich J.E."/>
            <person name="Nowrousian M."/>
        </authorList>
    </citation>
    <scope>NUCLEOTIDE SEQUENCE [LARGE SCALE GENOMIC DNA]</scope>
    <source>
        <strain evidence="8">CBS 100304</strain>
        <tissue evidence="7">Vegetative mycelium</tissue>
    </source>
</reference>
<dbReference type="STRING" id="1076935.U4L1M1"/>
<evidence type="ECO:0000256" key="3">
    <source>
        <dbReference type="ARBA" id="ARBA00023242"/>
    </source>
</evidence>
<evidence type="ECO:0000256" key="2">
    <source>
        <dbReference type="ARBA" id="ARBA00023125"/>
    </source>
</evidence>
<dbReference type="SMART" id="SM00717">
    <property type="entry name" value="SANT"/>
    <property type="match status" value="3"/>
</dbReference>
<dbReference type="AlphaFoldDB" id="U4L1M1"/>
<organism evidence="7 8">
    <name type="scientific">Pyronema omphalodes (strain CBS 100304)</name>
    <name type="common">Pyronema confluens</name>
    <dbReference type="NCBI Taxonomy" id="1076935"/>
    <lineage>
        <taxon>Eukaryota</taxon>
        <taxon>Fungi</taxon>
        <taxon>Dikarya</taxon>
        <taxon>Ascomycota</taxon>
        <taxon>Pezizomycotina</taxon>
        <taxon>Pezizomycetes</taxon>
        <taxon>Pezizales</taxon>
        <taxon>Pyronemataceae</taxon>
        <taxon>Pyronema</taxon>
    </lineage>
</organism>
<feature type="domain" description="HTH myb-type" evidence="6">
    <location>
        <begin position="590"/>
        <end position="619"/>
    </location>
</feature>
<feature type="domain" description="HTH myb-type" evidence="6">
    <location>
        <begin position="488"/>
        <end position="541"/>
    </location>
</feature>
<dbReference type="GO" id="GO:0000976">
    <property type="term" value="F:transcription cis-regulatory region binding"/>
    <property type="evidence" value="ECO:0007669"/>
    <property type="project" value="TreeGrafter"/>
</dbReference>
<dbReference type="EMBL" id="HF935457">
    <property type="protein sequence ID" value="CCX09331.1"/>
    <property type="molecule type" value="Genomic_DNA"/>
</dbReference>
<feature type="compositionally biased region" description="Acidic residues" evidence="4">
    <location>
        <begin position="149"/>
        <end position="158"/>
    </location>
</feature>